<dbReference type="PANTHER" id="PTHR33064:SF37">
    <property type="entry name" value="RIBONUCLEASE H"/>
    <property type="match status" value="1"/>
</dbReference>
<dbReference type="InterPro" id="IPR051320">
    <property type="entry name" value="Viral_Replic_Matur_Polypro"/>
</dbReference>
<dbReference type="GO" id="GO:0003964">
    <property type="term" value="F:RNA-directed DNA polymerase activity"/>
    <property type="evidence" value="ECO:0007669"/>
    <property type="project" value="UniProtKB-KW"/>
</dbReference>
<dbReference type="OrthoDB" id="121795at2759"/>
<protein>
    <submittedName>
        <fullName evidence="2">RNA-directed DNA polymerase</fullName>
    </submittedName>
</protein>
<dbReference type="Pfam" id="PF17919">
    <property type="entry name" value="RT_RNaseH_2"/>
    <property type="match status" value="1"/>
</dbReference>
<accession>A0A225W776</accession>
<organism evidence="2 3">
    <name type="scientific">Phytophthora megakarya</name>
    <dbReference type="NCBI Taxonomy" id="4795"/>
    <lineage>
        <taxon>Eukaryota</taxon>
        <taxon>Sar</taxon>
        <taxon>Stramenopiles</taxon>
        <taxon>Oomycota</taxon>
        <taxon>Peronosporomycetes</taxon>
        <taxon>Peronosporales</taxon>
        <taxon>Peronosporaceae</taxon>
        <taxon>Phytophthora</taxon>
    </lineage>
</organism>
<dbReference type="AlphaFoldDB" id="A0A225W776"/>
<dbReference type="InterPro" id="IPR043128">
    <property type="entry name" value="Rev_trsase/Diguanyl_cyclase"/>
</dbReference>
<gene>
    <name evidence="2" type="ORF">PHMEG_00013224</name>
</gene>
<evidence type="ECO:0000259" key="1">
    <source>
        <dbReference type="Pfam" id="PF17919"/>
    </source>
</evidence>
<dbReference type="EMBL" id="NBNE01001578">
    <property type="protein sequence ID" value="OWZ13442.1"/>
    <property type="molecule type" value="Genomic_DNA"/>
</dbReference>
<dbReference type="Gene3D" id="3.30.70.270">
    <property type="match status" value="1"/>
</dbReference>
<dbReference type="InterPro" id="IPR041577">
    <property type="entry name" value="RT_RNaseH_2"/>
</dbReference>
<keyword evidence="3" id="KW-1185">Reference proteome</keyword>
<comment type="caution">
    <text evidence="2">The sequence shown here is derived from an EMBL/GenBank/DDBJ whole genome shotgun (WGS) entry which is preliminary data.</text>
</comment>
<feature type="domain" description="Reverse transcriptase/retrotransposon-derived protein RNase H-like" evidence="1">
    <location>
        <begin position="118"/>
        <end position="169"/>
    </location>
</feature>
<sequence>MDTYLVKLGELFSLLNHFGLKLNAKKTSLYQTQVKWCGKLIDGQGIRHDPERINSLRALPYPCTAGELQQFICAINWMRDSIIDFARQVEPLQRRLDTALASTRRTKRAAANIAIELTVDERRAFDQVKDALANAITLDFPDDTSTTCLLTEASDVGYAIIVTQHDLKMGRQPYTNGVGEAIKSCATATTACPSAYLGTTTTWRRTFYLAHTCGTSE</sequence>
<proteinExistence type="predicted"/>
<keyword evidence="2" id="KW-0548">Nucleotidyltransferase</keyword>
<evidence type="ECO:0000313" key="2">
    <source>
        <dbReference type="EMBL" id="OWZ13442.1"/>
    </source>
</evidence>
<dbReference type="InterPro" id="IPR043502">
    <property type="entry name" value="DNA/RNA_pol_sf"/>
</dbReference>
<keyword evidence="2" id="KW-0695">RNA-directed DNA polymerase</keyword>
<keyword evidence="2" id="KW-0808">Transferase</keyword>
<reference evidence="3" key="1">
    <citation type="submission" date="2017-03" db="EMBL/GenBank/DDBJ databases">
        <title>Phytopthora megakarya and P. palmivora, two closely related causual agents of cacao black pod achieved similar genome size and gene model numbers by different mechanisms.</title>
        <authorList>
            <person name="Ali S."/>
            <person name="Shao J."/>
            <person name="Larry D.J."/>
            <person name="Kronmiller B."/>
            <person name="Shen D."/>
            <person name="Strem M.D."/>
            <person name="Melnick R.L."/>
            <person name="Guiltinan M.J."/>
            <person name="Tyler B.M."/>
            <person name="Meinhardt L.W."/>
            <person name="Bailey B.A."/>
        </authorList>
    </citation>
    <scope>NUCLEOTIDE SEQUENCE [LARGE SCALE GENOMIC DNA]</scope>
    <source>
        <strain evidence="3">zdho120</strain>
    </source>
</reference>
<dbReference type="PANTHER" id="PTHR33064">
    <property type="entry name" value="POL PROTEIN"/>
    <property type="match status" value="1"/>
</dbReference>
<name>A0A225W776_9STRA</name>
<dbReference type="Proteomes" id="UP000198211">
    <property type="component" value="Unassembled WGS sequence"/>
</dbReference>
<dbReference type="SUPFAM" id="SSF56672">
    <property type="entry name" value="DNA/RNA polymerases"/>
    <property type="match status" value="1"/>
</dbReference>
<evidence type="ECO:0000313" key="3">
    <source>
        <dbReference type="Proteomes" id="UP000198211"/>
    </source>
</evidence>